<dbReference type="Proteomes" id="UP000887565">
    <property type="component" value="Unplaced"/>
</dbReference>
<feature type="region of interest" description="Disordered" evidence="1">
    <location>
        <begin position="136"/>
        <end position="157"/>
    </location>
</feature>
<dbReference type="WBParaSite" id="nRc.2.0.1.t14326-RA">
    <property type="protein sequence ID" value="nRc.2.0.1.t14326-RA"/>
    <property type="gene ID" value="nRc.2.0.1.g14326"/>
</dbReference>
<dbReference type="AlphaFoldDB" id="A0A915IJW0"/>
<name>A0A915IJW0_ROMCU</name>
<evidence type="ECO:0000313" key="4">
    <source>
        <dbReference type="WBParaSite" id="nRc.2.0.1.t14326-RA"/>
    </source>
</evidence>
<reference evidence="4" key="1">
    <citation type="submission" date="2022-11" db="UniProtKB">
        <authorList>
            <consortium name="WormBaseParasite"/>
        </authorList>
    </citation>
    <scope>IDENTIFICATION</scope>
</reference>
<sequence>WVVVLPLFSFCSPAPPATPPKTNDSPTGTFNLKKINNKNSSELDNWPSPPFFVVKLGPLFISKQICQKGDSIAMAEDECWAVAGNVWAIAVIVAQGEAVMAIVSVGAVAATGSVSVSGGAATAGRRIRLACTTAKQRASTTSEEGSPSNRNFSTCEI</sequence>
<accession>A0A915IJW0</accession>
<evidence type="ECO:0000256" key="1">
    <source>
        <dbReference type="SAM" id="MobiDB-lite"/>
    </source>
</evidence>
<feature type="chain" id="PRO_5037851115" evidence="2">
    <location>
        <begin position="17"/>
        <end position="157"/>
    </location>
</feature>
<evidence type="ECO:0000256" key="2">
    <source>
        <dbReference type="SAM" id="SignalP"/>
    </source>
</evidence>
<keyword evidence="2" id="KW-0732">Signal</keyword>
<proteinExistence type="predicted"/>
<protein>
    <submittedName>
        <fullName evidence="4">Uncharacterized protein</fullName>
    </submittedName>
</protein>
<organism evidence="3 4">
    <name type="scientific">Romanomermis culicivorax</name>
    <name type="common">Nematode worm</name>
    <dbReference type="NCBI Taxonomy" id="13658"/>
    <lineage>
        <taxon>Eukaryota</taxon>
        <taxon>Metazoa</taxon>
        <taxon>Ecdysozoa</taxon>
        <taxon>Nematoda</taxon>
        <taxon>Enoplea</taxon>
        <taxon>Dorylaimia</taxon>
        <taxon>Mermithida</taxon>
        <taxon>Mermithoidea</taxon>
        <taxon>Mermithidae</taxon>
        <taxon>Romanomermis</taxon>
    </lineage>
</organism>
<feature type="signal peptide" evidence="2">
    <location>
        <begin position="1"/>
        <end position="16"/>
    </location>
</feature>
<evidence type="ECO:0000313" key="3">
    <source>
        <dbReference type="Proteomes" id="UP000887565"/>
    </source>
</evidence>
<keyword evidence="3" id="KW-1185">Reference proteome</keyword>